<sequence>MPPHSDLIITLAGALTAALVFGLAARRLGLSPIVGYLVAGVVVGPFTGGVVVDRAIAEQLAELGVVVLMFGVGLHFGVKDLLAARFVALPGALIQVAVATLLGAAVAWASGWSLGAGVVLGIAISVASTVLLTRVLADHDALHTDAGRIAVGWLLVEDLLTVLVLVVLPVVTERDARGASDLVLALGAAAIKVTLLVAFTALAGRRLIPALLERVARMRSRELFTLSVLVLALGIAVGSSLVFGASFALGAFLAGMVVGQSEASARAASEALPMRDAFAVLFFVSVGMLFEPSAVLANLPLTLAVAAIVLVAKPLTAYAVVRVLRAPHRTALVIALALAQIGEFSFVLIALANDLGVVPREATQVVVATSLISITLCPIAFRVFAGGRLGGSGEHADRRAVIAGQGAVGVAVTRMLRERGVEPTVIDLDQRVVRALQREGIHAVHGDASKREILERAGVPAASVVVVTVASAEAEAVLESARLLTPDGTVLVRLSDLADAPGARAAGAGVIDVDHAHAAREMTARVLALLGTPTTRHASTAARQVDVAPPRDPVGTS</sequence>
<feature type="transmembrane region" description="Helical" evidence="8">
    <location>
        <begin position="116"/>
        <end position="137"/>
    </location>
</feature>
<keyword evidence="5 8" id="KW-1133">Transmembrane helix</keyword>
<dbReference type="Proteomes" id="UP000034883">
    <property type="component" value="Chromosome"/>
</dbReference>
<evidence type="ECO:0000259" key="9">
    <source>
        <dbReference type="PROSITE" id="PS51201"/>
    </source>
</evidence>
<reference evidence="10 11" key="1">
    <citation type="submission" date="2015-03" db="EMBL/GenBank/DDBJ databases">
        <title>Genome assembly of Sandaracinus amylolyticus DSM 53668.</title>
        <authorList>
            <person name="Sharma G."/>
            <person name="Subramanian S."/>
        </authorList>
    </citation>
    <scope>NUCLEOTIDE SEQUENCE [LARGE SCALE GENOMIC DNA]</scope>
    <source>
        <strain evidence="10 11">DSM 53668</strain>
    </source>
</reference>
<feature type="transmembrane region" description="Helical" evidence="8">
    <location>
        <begin position="364"/>
        <end position="385"/>
    </location>
</feature>
<feature type="transmembrane region" description="Helical" evidence="8">
    <location>
        <begin position="149"/>
        <end position="171"/>
    </location>
</feature>
<proteinExistence type="inferred from homology"/>
<dbReference type="RefSeq" id="WP_053231245.1">
    <property type="nucleotide sequence ID" value="NZ_CP011125.1"/>
</dbReference>
<dbReference type="InterPro" id="IPR036291">
    <property type="entry name" value="NAD(P)-bd_dom_sf"/>
</dbReference>
<dbReference type="SUPFAM" id="SSF51735">
    <property type="entry name" value="NAD(P)-binding Rossmann-fold domains"/>
    <property type="match status" value="1"/>
</dbReference>
<dbReference type="OrthoDB" id="9781411at2"/>
<evidence type="ECO:0000256" key="2">
    <source>
        <dbReference type="ARBA" id="ARBA00005551"/>
    </source>
</evidence>
<dbReference type="PANTHER" id="PTHR42751">
    <property type="entry name" value="SODIUM/HYDROGEN EXCHANGER FAMILY/TRKA DOMAIN PROTEIN"/>
    <property type="match status" value="1"/>
</dbReference>
<feature type="transmembrane region" description="Helical" evidence="8">
    <location>
        <begin position="331"/>
        <end position="352"/>
    </location>
</feature>
<keyword evidence="6 8" id="KW-0472">Membrane</keyword>
<dbReference type="Pfam" id="PF00999">
    <property type="entry name" value="Na_H_Exchanger"/>
    <property type="match status" value="1"/>
</dbReference>
<feature type="transmembrane region" description="Helical" evidence="8">
    <location>
        <begin position="34"/>
        <end position="53"/>
    </location>
</feature>
<evidence type="ECO:0000256" key="6">
    <source>
        <dbReference type="ARBA" id="ARBA00023136"/>
    </source>
</evidence>
<dbReference type="InterPro" id="IPR006153">
    <property type="entry name" value="Cation/H_exchanger_TM"/>
</dbReference>
<feature type="region of interest" description="Disordered" evidence="7">
    <location>
        <begin position="538"/>
        <end position="557"/>
    </location>
</feature>
<dbReference type="Gene3D" id="3.40.50.720">
    <property type="entry name" value="NAD(P)-binding Rossmann-like Domain"/>
    <property type="match status" value="1"/>
</dbReference>
<evidence type="ECO:0000313" key="11">
    <source>
        <dbReference type="Proteomes" id="UP000034883"/>
    </source>
</evidence>
<dbReference type="EMBL" id="CP011125">
    <property type="protein sequence ID" value="AKF03828.1"/>
    <property type="molecule type" value="Genomic_DNA"/>
</dbReference>
<feature type="transmembrane region" description="Helical" evidence="8">
    <location>
        <begin position="84"/>
        <end position="109"/>
    </location>
</feature>
<dbReference type="InterPro" id="IPR003148">
    <property type="entry name" value="RCK_N"/>
</dbReference>
<dbReference type="GO" id="GO:0006813">
    <property type="term" value="P:potassium ion transport"/>
    <property type="evidence" value="ECO:0007669"/>
    <property type="project" value="InterPro"/>
</dbReference>
<keyword evidence="3" id="KW-0813">Transport</keyword>
<evidence type="ECO:0000256" key="4">
    <source>
        <dbReference type="ARBA" id="ARBA00022692"/>
    </source>
</evidence>
<dbReference type="PROSITE" id="PS51201">
    <property type="entry name" value="RCK_N"/>
    <property type="match status" value="1"/>
</dbReference>
<feature type="transmembrane region" description="Helical" evidence="8">
    <location>
        <begin position="223"/>
        <end position="256"/>
    </location>
</feature>
<gene>
    <name evidence="10" type="ORF">DB32_000977</name>
</gene>
<dbReference type="AlphaFoldDB" id="A0A0F6YFP3"/>
<dbReference type="STRING" id="927083.DB32_000977"/>
<evidence type="ECO:0000256" key="3">
    <source>
        <dbReference type="ARBA" id="ARBA00022448"/>
    </source>
</evidence>
<dbReference type="GO" id="GO:0015297">
    <property type="term" value="F:antiporter activity"/>
    <property type="evidence" value="ECO:0007669"/>
    <property type="project" value="InterPro"/>
</dbReference>
<protein>
    <submittedName>
        <fullName evidence="10">TrkA-N Sodium/hydrogen exchanger</fullName>
    </submittedName>
</protein>
<evidence type="ECO:0000256" key="7">
    <source>
        <dbReference type="SAM" id="MobiDB-lite"/>
    </source>
</evidence>
<feature type="transmembrane region" description="Helical" evidence="8">
    <location>
        <begin position="183"/>
        <end position="203"/>
    </location>
</feature>
<accession>A0A0F6YFP3</accession>
<evidence type="ECO:0000313" key="10">
    <source>
        <dbReference type="EMBL" id="AKF03828.1"/>
    </source>
</evidence>
<feature type="domain" description="RCK N-terminal" evidence="9">
    <location>
        <begin position="397"/>
        <end position="517"/>
    </location>
</feature>
<evidence type="ECO:0000256" key="5">
    <source>
        <dbReference type="ARBA" id="ARBA00022989"/>
    </source>
</evidence>
<dbReference type="KEGG" id="samy:DB32_000977"/>
<keyword evidence="11" id="KW-1185">Reference proteome</keyword>
<name>A0A0F6YFP3_9BACT</name>
<organism evidence="10 11">
    <name type="scientific">Sandaracinus amylolyticus</name>
    <dbReference type="NCBI Taxonomy" id="927083"/>
    <lineage>
        <taxon>Bacteria</taxon>
        <taxon>Pseudomonadati</taxon>
        <taxon>Myxococcota</taxon>
        <taxon>Polyangia</taxon>
        <taxon>Polyangiales</taxon>
        <taxon>Sandaracinaceae</taxon>
        <taxon>Sandaracinus</taxon>
    </lineage>
</organism>
<comment type="subcellular location">
    <subcellularLocation>
        <location evidence="1">Membrane</location>
        <topology evidence="1">Multi-pass membrane protein</topology>
    </subcellularLocation>
</comment>
<dbReference type="PANTHER" id="PTHR42751:SF1">
    <property type="entry name" value="CATION_PROTON ANTIPORTER YBAL-RELATED"/>
    <property type="match status" value="1"/>
</dbReference>
<dbReference type="Gene3D" id="1.20.1530.20">
    <property type="match status" value="1"/>
</dbReference>
<comment type="similarity">
    <text evidence="2">Belongs to the monovalent cation:proton antiporter 2 (CPA2) transporter (TC 2.A.37) family.</text>
</comment>
<feature type="transmembrane region" description="Helical" evidence="8">
    <location>
        <begin position="60"/>
        <end position="78"/>
    </location>
</feature>
<evidence type="ECO:0000256" key="8">
    <source>
        <dbReference type="SAM" id="Phobius"/>
    </source>
</evidence>
<dbReference type="GO" id="GO:1902600">
    <property type="term" value="P:proton transmembrane transport"/>
    <property type="evidence" value="ECO:0007669"/>
    <property type="project" value="InterPro"/>
</dbReference>
<dbReference type="GO" id="GO:0016020">
    <property type="term" value="C:membrane"/>
    <property type="evidence" value="ECO:0007669"/>
    <property type="project" value="UniProtKB-SubCell"/>
</dbReference>
<dbReference type="InterPro" id="IPR038770">
    <property type="entry name" value="Na+/solute_symporter_sf"/>
</dbReference>
<dbReference type="Pfam" id="PF02254">
    <property type="entry name" value="TrkA_N"/>
    <property type="match status" value="1"/>
</dbReference>
<evidence type="ECO:0000256" key="1">
    <source>
        <dbReference type="ARBA" id="ARBA00004141"/>
    </source>
</evidence>
<keyword evidence="4 8" id="KW-0812">Transmembrane</keyword>